<sequence length="311" mass="33632">MSRTNDLPDYLATLSDERRALHARLSATVGEVKPPESIEAFVFLPNQAQHPQFDDADTVFWAAVEQIYLENAATDGELPLLYWGFHSIDILTRRSSNGILITDRSVYVEDVGRTSARMPLAAIAPDAIRVVADTLVLGEAGIGLAQVSRLLGESGGADSVAFLRRVIDIVRGSAAASAPQPTSETVDELVRAGRLSADFLLPSRPKDAKRIAKLSAKWRIPADETVLASLSSATFAGIYGLAITDRAIYSRDLMEPLDRTALGDVEQIEWIAESSAFRVADGHLVPAFPAVTDDNRQYFIGLLTALIASGR</sequence>
<accession>A0ABV2QJD2</accession>
<dbReference type="Proteomes" id="UP001549257">
    <property type="component" value="Unassembled WGS sequence"/>
</dbReference>
<gene>
    <name evidence="1" type="ORF">ABIE21_000644</name>
</gene>
<dbReference type="RefSeq" id="WP_354023342.1">
    <property type="nucleotide sequence ID" value="NZ_JBEPSJ010000001.1"/>
</dbReference>
<comment type="caution">
    <text evidence="1">The sequence shown here is derived from an EMBL/GenBank/DDBJ whole genome shotgun (WGS) entry which is preliminary data.</text>
</comment>
<evidence type="ECO:0000313" key="1">
    <source>
        <dbReference type="EMBL" id="MET4581154.1"/>
    </source>
</evidence>
<name>A0ABV2QJD2_9MICO</name>
<keyword evidence="2" id="KW-1185">Reference proteome</keyword>
<protein>
    <submittedName>
        <fullName evidence="1">Uncharacterized protein</fullName>
    </submittedName>
</protein>
<dbReference type="EMBL" id="JBEPSJ010000001">
    <property type="protein sequence ID" value="MET4581154.1"/>
    <property type="molecule type" value="Genomic_DNA"/>
</dbReference>
<organism evidence="1 2">
    <name type="scientific">Conyzicola nivalis</name>
    <dbReference type="NCBI Taxonomy" id="1477021"/>
    <lineage>
        <taxon>Bacteria</taxon>
        <taxon>Bacillati</taxon>
        <taxon>Actinomycetota</taxon>
        <taxon>Actinomycetes</taxon>
        <taxon>Micrococcales</taxon>
        <taxon>Microbacteriaceae</taxon>
        <taxon>Conyzicola</taxon>
    </lineage>
</organism>
<proteinExistence type="predicted"/>
<reference evidence="1 2" key="1">
    <citation type="submission" date="2024-06" db="EMBL/GenBank/DDBJ databases">
        <title>Sorghum-associated microbial communities from plants grown in Nebraska, USA.</title>
        <authorList>
            <person name="Schachtman D."/>
        </authorList>
    </citation>
    <scope>NUCLEOTIDE SEQUENCE [LARGE SCALE GENOMIC DNA]</scope>
    <source>
        <strain evidence="1 2">2857</strain>
    </source>
</reference>
<evidence type="ECO:0000313" key="2">
    <source>
        <dbReference type="Proteomes" id="UP001549257"/>
    </source>
</evidence>